<dbReference type="EMBL" id="JBCITM010000003">
    <property type="protein sequence ID" value="MEN1759647.1"/>
    <property type="molecule type" value="Genomic_DNA"/>
</dbReference>
<keyword evidence="2" id="KW-0238">DNA-binding</keyword>
<dbReference type="PANTHER" id="PTHR43537">
    <property type="entry name" value="TRANSCRIPTIONAL REGULATOR, GNTR FAMILY"/>
    <property type="match status" value="1"/>
</dbReference>
<dbReference type="RefSeq" id="WP_343185007.1">
    <property type="nucleotide sequence ID" value="NZ_JBCITM010000003.1"/>
</dbReference>
<dbReference type="SUPFAM" id="SSF46785">
    <property type="entry name" value="Winged helix' DNA-binding domain"/>
    <property type="match status" value="1"/>
</dbReference>
<dbReference type="SMART" id="SM00895">
    <property type="entry name" value="FCD"/>
    <property type="match status" value="1"/>
</dbReference>
<keyword evidence="6" id="KW-1185">Reference proteome</keyword>
<dbReference type="InterPro" id="IPR000524">
    <property type="entry name" value="Tscrpt_reg_HTH_GntR"/>
</dbReference>
<dbReference type="Gene3D" id="1.10.10.10">
    <property type="entry name" value="Winged helix-like DNA-binding domain superfamily/Winged helix DNA-binding domain"/>
    <property type="match status" value="1"/>
</dbReference>
<comment type="caution">
    <text evidence="5">The sequence shown here is derived from an EMBL/GenBank/DDBJ whole genome shotgun (WGS) entry which is preliminary data.</text>
</comment>
<organism evidence="5 6">
    <name type="scientific">Anoxynatronum sibiricum</name>
    <dbReference type="NCBI Taxonomy" id="210623"/>
    <lineage>
        <taxon>Bacteria</taxon>
        <taxon>Bacillati</taxon>
        <taxon>Bacillota</taxon>
        <taxon>Clostridia</taxon>
        <taxon>Eubacteriales</taxon>
        <taxon>Clostridiaceae</taxon>
        <taxon>Anoxynatronum</taxon>
    </lineage>
</organism>
<dbReference type="CDD" id="cd07377">
    <property type="entry name" value="WHTH_GntR"/>
    <property type="match status" value="1"/>
</dbReference>
<evidence type="ECO:0000256" key="2">
    <source>
        <dbReference type="ARBA" id="ARBA00023125"/>
    </source>
</evidence>
<gene>
    <name evidence="5" type="ORF">AAIG11_04095</name>
</gene>
<dbReference type="Pfam" id="PF07729">
    <property type="entry name" value="FCD"/>
    <property type="match status" value="1"/>
</dbReference>
<dbReference type="InterPro" id="IPR036390">
    <property type="entry name" value="WH_DNA-bd_sf"/>
</dbReference>
<evidence type="ECO:0000259" key="4">
    <source>
        <dbReference type="PROSITE" id="PS50949"/>
    </source>
</evidence>
<dbReference type="PANTHER" id="PTHR43537:SF51">
    <property type="entry name" value="HTH-TYPE TRANSCRIPTIONAL REGULATOR LGOR-RELATED"/>
    <property type="match status" value="1"/>
</dbReference>
<dbReference type="InterPro" id="IPR011711">
    <property type="entry name" value="GntR_C"/>
</dbReference>
<name>A0ABU9VR96_9CLOT</name>
<dbReference type="Gene3D" id="1.20.120.530">
    <property type="entry name" value="GntR ligand-binding domain-like"/>
    <property type="match status" value="1"/>
</dbReference>
<dbReference type="Proteomes" id="UP001407405">
    <property type="component" value="Unassembled WGS sequence"/>
</dbReference>
<evidence type="ECO:0000313" key="6">
    <source>
        <dbReference type="Proteomes" id="UP001407405"/>
    </source>
</evidence>
<proteinExistence type="predicted"/>
<accession>A0ABU9VR96</accession>
<evidence type="ECO:0000256" key="3">
    <source>
        <dbReference type="ARBA" id="ARBA00023163"/>
    </source>
</evidence>
<evidence type="ECO:0000313" key="5">
    <source>
        <dbReference type="EMBL" id="MEN1759647.1"/>
    </source>
</evidence>
<reference evidence="5 6" key="1">
    <citation type="submission" date="2024-04" db="EMBL/GenBank/DDBJ databases">
        <title>Genome sequencing and metabolic network reconstruction of aminoacids and betaine degradation by Anoxynatronum sibiricum.</title>
        <authorList>
            <person name="Detkova E.N."/>
            <person name="Boltjanskaja Y.V."/>
            <person name="Mardanov A.V."/>
            <person name="Kevbrin V."/>
        </authorList>
    </citation>
    <scope>NUCLEOTIDE SEQUENCE [LARGE SCALE GENOMIC DNA]</scope>
    <source>
        <strain evidence="5 6">Z-7981</strain>
    </source>
</reference>
<dbReference type="SMART" id="SM00345">
    <property type="entry name" value="HTH_GNTR"/>
    <property type="match status" value="1"/>
</dbReference>
<dbReference type="PROSITE" id="PS50949">
    <property type="entry name" value="HTH_GNTR"/>
    <property type="match status" value="1"/>
</dbReference>
<dbReference type="InterPro" id="IPR008920">
    <property type="entry name" value="TF_FadR/GntR_C"/>
</dbReference>
<dbReference type="PRINTS" id="PR00035">
    <property type="entry name" value="HTHGNTR"/>
</dbReference>
<keyword evidence="3" id="KW-0804">Transcription</keyword>
<feature type="domain" description="HTH gntR-type" evidence="4">
    <location>
        <begin position="13"/>
        <end position="80"/>
    </location>
</feature>
<sequence length="222" mass="25610">MKPAEAVRTTPKLPLKEQAYHHLKDQIIKCQVMPGSLLSENDIALEMGISRTPVREAILRLSEEGFITIYPRKGMIVSPVSFKDIQEVFQIRMMIEPQAAVQGNANMTLKELQQWASAFEAFQLCPERACFERYFELDLGFHQYMISSLQNEQLSQFMDHVYDRDYRIRALSTVVEEDIEKRSRPEHMDILEALISREPQRITSAITEHLENAIGAAKAKIR</sequence>
<evidence type="ECO:0000256" key="1">
    <source>
        <dbReference type="ARBA" id="ARBA00023015"/>
    </source>
</evidence>
<keyword evidence="1" id="KW-0805">Transcription regulation</keyword>
<protein>
    <submittedName>
        <fullName evidence="5">GntR family transcriptional regulator</fullName>
    </submittedName>
</protein>
<dbReference type="Pfam" id="PF00392">
    <property type="entry name" value="GntR"/>
    <property type="match status" value="1"/>
</dbReference>
<dbReference type="InterPro" id="IPR036388">
    <property type="entry name" value="WH-like_DNA-bd_sf"/>
</dbReference>
<dbReference type="SUPFAM" id="SSF48008">
    <property type="entry name" value="GntR ligand-binding domain-like"/>
    <property type="match status" value="1"/>
</dbReference>